<dbReference type="OMA" id="FKAPKTT"/>
<feature type="compositionally biased region" description="Low complexity" evidence="1">
    <location>
        <begin position="46"/>
        <end position="57"/>
    </location>
</feature>
<reference evidence="3" key="4">
    <citation type="journal article" date="2015" name="G3 (Bethesda)">
        <title>Genome sequences of three phytopathogenic species of the Magnaporthaceae family of fungi.</title>
        <authorList>
            <person name="Okagaki L.H."/>
            <person name="Nunes C.C."/>
            <person name="Sailsbery J."/>
            <person name="Clay B."/>
            <person name="Brown D."/>
            <person name="John T."/>
            <person name="Oh Y."/>
            <person name="Young N."/>
            <person name="Fitzgerald M."/>
            <person name="Haas B.J."/>
            <person name="Zeng Q."/>
            <person name="Young S."/>
            <person name="Adiconis X."/>
            <person name="Fan L."/>
            <person name="Levin J.Z."/>
            <person name="Mitchell T.K."/>
            <person name="Okubara P.A."/>
            <person name="Farman M.L."/>
            <person name="Kohn L.M."/>
            <person name="Birren B."/>
            <person name="Ma L.-J."/>
            <person name="Dean R.A."/>
        </authorList>
    </citation>
    <scope>NUCLEOTIDE SEQUENCE</scope>
    <source>
        <strain evidence="3">ATCC 64411 / 73-15</strain>
    </source>
</reference>
<dbReference type="EMBL" id="GL876972">
    <property type="protein sequence ID" value="KLU88832.1"/>
    <property type="molecule type" value="Genomic_DNA"/>
</dbReference>
<dbReference type="Proteomes" id="UP000011715">
    <property type="component" value="Unassembled WGS sequence"/>
</dbReference>
<dbReference type="eggNOG" id="ENOG502S8NN">
    <property type="taxonomic scope" value="Eukaryota"/>
</dbReference>
<evidence type="ECO:0000313" key="4">
    <source>
        <dbReference type="Proteomes" id="UP000011715"/>
    </source>
</evidence>
<organism evidence="3 4">
    <name type="scientific">Magnaporthiopsis poae (strain ATCC 64411 / 73-15)</name>
    <name type="common">Kentucky bluegrass fungus</name>
    <name type="synonym">Magnaporthe poae</name>
    <dbReference type="NCBI Taxonomy" id="644358"/>
    <lineage>
        <taxon>Eukaryota</taxon>
        <taxon>Fungi</taxon>
        <taxon>Dikarya</taxon>
        <taxon>Ascomycota</taxon>
        <taxon>Pezizomycotina</taxon>
        <taxon>Sordariomycetes</taxon>
        <taxon>Sordariomycetidae</taxon>
        <taxon>Magnaporthales</taxon>
        <taxon>Magnaporthaceae</taxon>
        <taxon>Magnaporthiopsis</taxon>
    </lineage>
</organism>
<reference evidence="2" key="3">
    <citation type="submission" date="2011-03" db="EMBL/GenBank/DDBJ databases">
        <title>Annotation of Magnaporthe poae ATCC 64411.</title>
        <authorList>
            <person name="Ma L.-J."/>
            <person name="Dead R."/>
            <person name="Young S.K."/>
            <person name="Zeng Q."/>
            <person name="Gargeya S."/>
            <person name="Fitzgerald M."/>
            <person name="Haas B."/>
            <person name="Abouelleil A."/>
            <person name="Alvarado L."/>
            <person name="Arachchi H.M."/>
            <person name="Berlin A."/>
            <person name="Brown A."/>
            <person name="Chapman S.B."/>
            <person name="Chen Z."/>
            <person name="Dunbar C."/>
            <person name="Freedman E."/>
            <person name="Gearin G."/>
            <person name="Gellesch M."/>
            <person name="Goldberg J."/>
            <person name="Griggs A."/>
            <person name="Gujja S."/>
            <person name="Heiman D."/>
            <person name="Howarth C."/>
            <person name="Larson L."/>
            <person name="Lui A."/>
            <person name="MacDonald P.J.P."/>
            <person name="Mehta T."/>
            <person name="Montmayeur A."/>
            <person name="Murphy C."/>
            <person name="Neiman D."/>
            <person name="Pearson M."/>
            <person name="Priest M."/>
            <person name="Roberts A."/>
            <person name="Saif S."/>
            <person name="Shea T."/>
            <person name="Shenoy N."/>
            <person name="Sisk P."/>
            <person name="Stolte C."/>
            <person name="Sykes S."/>
            <person name="Yandava C."/>
            <person name="Wortman J."/>
            <person name="Nusbaum C."/>
            <person name="Birren B."/>
        </authorList>
    </citation>
    <scope>NUCLEOTIDE SEQUENCE</scope>
    <source>
        <strain evidence="2">ATCC 64411</strain>
    </source>
</reference>
<name>A0A0C4E5P1_MAGP6</name>
<feature type="region of interest" description="Disordered" evidence="1">
    <location>
        <begin position="41"/>
        <end position="71"/>
    </location>
</feature>
<dbReference type="EMBL" id="ADBL01001896">
    <property type="status" value="NOT_ANNOTATED_CDS"/>
    <property type="molecule type" value="Genomic_DNA"/>
</dbReference>
<evidence type="ECO:0000256" key="1">
    <source>
        <dbReference type="SAM" id="MobiDB-lite"/>
    </source>
</evidence>
<dbReference type="PANTHER" id="PTHR34693:SF2">
    <property type="entry name" value="DUF3602 DOMAIN-CONTAINING PROTEIN"/>
    <property type="match status" value="1"/>
</dbReference>
<accession>A0A0C4E5P1</accession>
<feature type="compositionally biased region" description="Low complexity" evidence="1">
    <location>
        <begin position="113"/>
        <end position="125"/>
    </location>
</feature>
<protein>
    <submittedName>
        <fullName evidence="2 3">Uncharacterized protein</fullName>
    </submittedName>
</protein>
<feature type="region of interest" description="Disordered" evidence="1">
    <location>
        <begin position="113"/>
        <end position="144"/>
    </location>
</feature>
<dbReference type="PANTHER" id="PTHR34693">
    <property type="entry name" value="PROTEIN PAR32"/>
    <property type="match status" value="1"/>
</dbReference>
<proteinExistence type="predicted"/>
<dbReference type="AlphaFoldDB" id="A0A0C4E5P1"/>
<dbReference type="InterPro" id="IPR053203">
    <property type="entry name" value="Cisplatin_resist-associated"/>
</dbReference>
<reference evidence="2" key="1">
    <citation type="submission" date="2010-05" db="EMBL/GenBank/DDBJ databases">
        <title>The Genome Sequence of Magnaporthe poae strain ATCC 64411.</title>
        <authorList>
            <consortium name="The Broad Institute Genome Sequencing Platform"/>
            <consortium name="Broad Institute Genome Sequencing Center for Infectious Disease"/>
            <person name="Ma L.-J."/>
            <person name="Dead R."/>
            <person name="Young S."/>
            <person name="Zeng Q."/>
            <person name="Koehrsen M."/>
            <person name="Alvarado L."/>
            <person name="Berlin A."/>
            <person name="Chapman S.B."/>
            <person name="Chen Z."/>
            <person name="Freedman E."/>
            <person name="Gellesch M."/>
            <person name="Goldberg J."/>
            <person name="Griggs A."/>
            <person name="Gujja S."/>
            <person name="Heilman E.R."/>
            <person name="Heiman D."/>
            <person name="Hepburn T."/>
            <person name="Howarth C."/>
            <person name="Jen D."/>
            <person name="Larson L."/>
            <person name="Mehta T."/>
            <person name="Neiman D."/>
            <person name="Pearson M."/>
            <person name="Roberts A."/>
            <person name="Saif S."/>
            <person name="Shea T."/>
            <person name="Shenoy N."/>
            <person name="Sisk P."/>
            <person name="Stolte C."/>
            <person name="Sykes S."/>
            <person name="Walk T."/>
            <person name="White J."/>
            <person name="Yandava C."/>
            <person name="Haas B."/>
            <person name="Nusbaum C."/>
            <person name="Birren B."/>
        </authorList>
    </citation>
    <scope>NUCLEOTIDE SEQUENCE</scope>
    <source>
        <strain evidence="2">ATCC 64411</strain>
    </source>
</reference>
<dbReference type="Pfam" id="PF12223">
    <property type="entry name" value="DUF3602"/>
    <property type="match status" value="1"/>
</dbReference>
<reference evidence="3" key="5">
    <citation type="submission" date="2015-06" db="UniProtKB">
        <authorList>
            <consortium name="EnsemblFungi"/>
        </authorList>
    </citation>
    <scope>IDENTIFICATION</scope>
    <source>
        <strain evidence="3">ATCC 64411</strain>
    </source>
</reference>
<evidence type="ECO:0000313" key="3">
    <source>
        <dbReference type="EnsemblFungi" id="MAPG_07815T0"/>
    </source>
</evidence>
<feature type="region of interest" description="Disordered" evidence="1">
    <location>
        <begin position="1"/>
        <end position="20"/>
    </location>
</feature>
<dbReference type="EnsemblFungi" id="MAPG_07815T0">
    <property type="protein sequence ID" value="MAPG_07815T0"/>
    <property type="gene ID" value="MAPG_07815"/>
</dbReference>
<reference evidence="4" key="2">
    <citation type="submission" date="2010-05" db="EMBL/GenBank/DDBJ databases">
        <title>The genome sequence of Magnaporthe poae strain ATCC 64411.</title>
        <authorList>
            <person name="Ma L.-J."/>
            <person name="Dead R."/>
            <person name="Young S."/>
            <person name="Zeng Q."/>
            <person name="Koehrsen M."/>
            <person name="Alvarado L."/>
            <person name="Berlin A."/>
            <person name="Chapman S.B."/>
            <person name="Chen Z."/>
            <person name="Freedman E."/>
            <person name="Gellesch M."/>
            <person name="Goldberg J."/>
            <person name="Griggs A."/>
            <person name="Gujja S."/>
            <person name="Heilman E.R."/>
            <person name="Heiman D."/>
            <person name="Hepburn T."/>
            <person name="Howarth C."/>
            <person name="Jen D."/>
            <person name="Larson L."/>
            <person name="Mehta T."/>
            <person name="Neiman D."/>
            <person name="Pearson M."/>
            <person name="Roberts A."/>
            <person name="Saif S."/>
            <person name="Shea T."/>
            <person name="Shenoy N."/>
            <person name="Sisk P."/>
            <person name="Stolte C."/>
            <person name="Sykes S."/>
            <person name="Walk T."/>
            <person name="White J."/>
            <person name="Yandava C."/>
            <person name="Haas B."/>
            <person name="Nusbaum C."/>
            <person name="Birren B."/>
        </authorList>
    </citation>
    <scope>NUCLEOTIDE SEQUENCE [LARGE SCALE GENOMIC DNA]</scope>
    <source>
        <strain evidence="4">ATCC 64411 / 73-15</strain>
    </source>
</reference>
<dbReference type="OrthoDB" id="5424462at2759"/>
<gene>
    <name evidence="2" type="ORF">MAPG_07815</name>
</gene>
<keyword evidence="4" id="KW-1185">Reference proteome</keyword>
<sequence>MASYTINEPHPTVPQNSYVHSGRGGAGNIFRVSSATTPAAGIPTKAASTNTSSTSASHFYSGRGGAGNAHQASERIPMSFDAEYADAARHASASSGYVGRGGAGNVYSPVAAAPDASAARRNSASTDGSEKSGFWGRLSGSYRR</sequence>
<dbReference type="VEuPathDB" id="FungiDB:MAPG_07815"/>
<dbReference type="InterPro" id="IPR022024">
    <property type="entry name" value="DUF3602"/>
</dbReference>
<evidence type="ECO:0000313" key="2">
    <source>
        <dbReference type="EMBL" id="KLU88832.1"/>
    </source>
</evidence>